<evidence type="ECO:0000313" key="3">
    <source>
        <dbReference type="EMBL" id="RYC73908.1"/>
    </source>
</evidence>
<dbReference type="EMBL" id="PRLL01000002">
    <property type="protein sequence ID" value="RYC73908.1"/>
    <property type="molecule type" value="Genomic_DNA"/>
</dbReference>
<sequence length="203" mass="23225">MLYKTLKKYYNIPMKIITVPDPRLRQPSTKVNRITDETKEIVDQMIKASLEWEKQHPHELSAAMAAPQLGINKRIIIIRDDLDDKNNASFTALIDPEVIKASGKITSDYEGCLSVPFIYGLVPRASKLRIKAKLIDGTEVRIKADDNLARTLAHEIDHLDGVLFIDHIKDEEKAFFELDKDGDLKPLDYDKRIKNNPELFPDD</sequence>
<dbReference type="CDD" id="cd00487">
    <property type="entry name" value="Pep_deformylase"/>
    <property type="match status" value="1"/>
</dbReference>
<evidence type="ECO:0000256" key="2">
    <source>
        <dbReference type="HAMAP-Rule" id="MF_00163"/>
    </source>
</evidence>
<dbReference type="GO" id="GO:0042586">
    <property type="term" value="F:peptide deformylase activity"/>
    <property type="evidence" value="ECO:0007669"/>
    <property type="project" value="UniProtKB-EC"/>
</dbReference>
<evidence type="ECO:0000256" key="1">
    <source>
        <dbReference type="ARBA" id="ARBA00010759"/>
    </source>
</evidence>
<comment type="similarity">
    <text evidence="1 2">Belongs to the polypeptide deformylase family.</text>
</comment>
<reference evidence="3 4" key="1">
    <citation type="journal article" date="2018" name="bioRxiv">
        <title>Evidence of independent acquisition and adaption of ultra-small bacteria to human hosts across the highly diverse yet reduced genomes of the phylum Saccharibacteria.</title>
        <authorList>
            <person name="McLean J.S."/>
            <person name="Bor B."/>
            <person name="To T.T."/>
            <person name="Liu Q."/>
            <person name="Kearns K.A."/>
            <person name="Solden L.M."/>
            <person name="Wrighton K.C."/>
            <person name="He X."/>
            <person name="Shi W."/>
        </authorList>
    </citation>
    <scope>NUCLEOTIDE SEQUENCE [LARGE SCALE GENOMIC DNA]</scope>
    <source>
        <strain evidence="3 4">TM7_KMM_G3_1_HOT_351</strain>
    </source>
</reference>
<feature type="active site" evidence="2">
    <location>
        <position position="155"/>
    </location>
</feature>
<dbReference type="PANTHER" id="PTHR10458:SF22">
    <property type="entry name" value="PEPTIDE DEFORMYLASE"/>
    <property type="match status" value="1"/>
</dbReference>
<dbReference type="Proteomes" id="UP001191004">
    <property type="component" value="Unassembled WGS sequence"/>
</dbReference>
<reference evidence="3 4" key="2">
    <citation type="journal article" date="2020" name="Cell Rep.">
        <title>Acquisition and Adaptation of Ultra-small Parasitic Reduced Genome Bacteria to Mammalian Hosts.</title>
        <authorList>
            <person name="McLean J.S."/>
            <person name="Bor B."/>
            <person name="Kerns K.A."/>
            <person name="Liu Q."/>
            <person name="To T.T."/>
            <person name="Solden L."/>
            <person name="Hendrickson E.L."/>
            <person name="Wrighton K."/>
            <person name="Shi W."/>
            <person name="He X."/>
        </authorList>
    </citation>
    <scope>NUCLEOTIDE SEQUENCE [LARGE SCALE GENOMIC DNA]</scope>
    <source>
        <strain evidence="3 4">TM7_KMM_G3_1_HOT_351</strain>
    </source>
</reference>
<gene>
    <name evidence="3" type="primary">def1</name>
    <name evidence="2" type="synonym">def</name>
    <name evidence="3" type="ORF">G3KMM_00136</name>
</gene>
<name>A0ABY0FKI7_9BACT</name>
<dbReference type="PRINTS" id="PR01576">
    <property type="entry name" value="PDEFORMYLASE"/>
</dbReference>
<keyword evidence="4" id="KW-1185">Reference proteome</keyword>
<comment type="caution">
    <text evidence="3">The sequence shown here is derived from an EMBL/GenBank/DDBJ whole genome shotgun (WGS) entry which is preliminary data.</text>
</comment>
<comment type="cofactor">
    <cofactor evidence="2">
        <name>Fe(2+)</name>
        <dbReference type="ChEBI" id="CHEBI:29033"/>
    </cofactor>
    <text evidence="2">Binds 1 Fe(2+) ion.</text>
</comment>
<feature type="binding site" evidence="2">
    <location>
        <position position="112"/>
    </location>
    <ligand>
        <name>Fe cation</name>
        <dbReference type="ChEBI" id="CHEBI:24875"/>
    </ligand>
</feature>
<dbReference type="SUPFAM" id="SSF56420">
    <property type="entry name" value="Peptide deformylase"/>
    <property type="match status" value="1"/>
</dbReference>
<keyword evidence="2 3" id="KW-0378">Hydrolase</keyword>
<dbReference type="PIRSF" id="PIRSF004749">
    <property type="entry name" value="Pep_def"/>
    <property type="match status" value="1"/>
</dbReference>
<protein>
    <recommendedName>
        <fullName evidence="2">Peptide deformylase</fullName>
        <shortName evidence="2">PDF</shortName>
        <ecNumber evidence="2">3.5.1.88</ecNumber>
    </recommendedName>
    <alternativeName>
        <fullName evidence="2">Polypeptide deformylase</fullName>
    </alternativeName>
</protein>
<keyword evidence="2" id="KW-0648">Protein biosynthesis</keyword>
<comment type="function">
    <text evidence="2">Removes the formyl group from the N-terminal Met of newly synthesized proteins. Requires at least a dipeptide for an efficient rate of reaction. N-terminal L-methionine is a prerequisite for activity but the enzyme has broad specificity at other positions.</text>
</comment>
<accession>A0ABY0FKI7</accession>
<comment type="catalytic activity">
    <reaction evidence="2">
        <text>N-terminal N-formyl-L-methionyl-[peptide] + H2O = N-terminal L-methionyl-[peptide] + formate</text>
        <dbReference type="Rhea" id="RHEA:24420"/>
        <dbReference type="Rhea" id="RHEA-COMP:10639"/>
        <dbReference type="Rhea" id="RHEA-COMP:10640"/>
        <dbReference type="ChEBI" id="CHEBI:15377"/>
        <dbReference type="ChEBI" id="CHEBI:15740"/>
        <dbReference type="ChEBI" id="CHEBI:49298"/>
        <dbReference type="ChEBI" id="CHEBI:64731"/>
        <dbReference type="EC" id="3.5.1.88"/>
    </reaction>
</comment>
<feature type="binding site" evidence="2">
    <location>
        <position position="154"/>
    </location>
    <ligand>
        <name>Fe cation</name>
        <dbReference type="ChEBI" id="CHEBI:24875"/>
    </ligand>
</feature>
<organism evidence="3 4">
    <name type="scientific">Candidatus Nanosyncoccus nanoralicus</name>
    <dbReference type="NCBI Taxonomy" id="2171996"/>
    <lineage>
        <taxon>Bacteria</taxon>
        <taxon>Candidatus Saccharimonadota</taxon>
        <taxon>Candidatus Nanosyncoccalia</taxon>
        <taxon>Candidatus Nanosyncoccales</taxon>
        <taxon>Candidatus Nanosyncoccaceae</taxon>
        <taxon>Candidatus Nanosyncoccus</taxon>
    </lineage>
</organism>
<dbReference type="NCBIfam" id="TIGR00079">
    <property type="entry name" value="pept_deformyl"/>
    <property type="match status" value="1"/>
</dbReference>
<proteinExistence type="inferred from homology"/>
<dbReference type="InterPro" id="IPR023635">
    <property type="entry name" value="Peptide_deformylase"/>
</dbReference>
<dbReference type="EC" id="3.5.1.88" evidence="2"/>
<dbReference type="Pfam" id="PF01327">
    <property type="entry name" value="Pep_deformylase"/>
    <property type="match status" value="1"/>
</dbReference>
<dbReference type="PANTHER" id="PTHR10458">
    <property type="entry name" value="PEPTIDE DEFORMYLASE"/>
    <property type="match status" value="1"/>
</dbReference>
<keyword evidence="2" id="KW-0408">Iron</keyword>
<keyword evidence="2" id="KW-0479">Metal-binding</keyword>
<dbReference type="Gene3D" id="3.90.45.10">
    <property type="entry name" value="Peptide deformylase"/>
    <property type="match status" value="1"/>
</dbReference>
<evidence type="ECO:0000313" key="4">
    <source>
        <dbReference type="Proteomes" id="UP001191004"/>
    </source>
</evidence>
<dbReference type="HAMAP" id="MF_00163">
    <property type="entry name" value="Pep_deformylase"/>
    <property type="match status" value="1"/>
</dbReference>
<feature type="binding site" evidence="2">
    <location>
        <position position="158"/>
    </location>
    <ligand>
        <name>Fe cation</name>
        <dbReference type="ChEBI" id="CHEBI:24875"/>
    </ligand>
</feature>
<dbReference type="InterPro" id="IPR036821">
    <property type="entry name" value="Peptide_deformylase_sf"/>
</dbReference>